<keyword evidence="3" id="KW-1185">Reference proteome</keyword>
<dbReference type="Proteomes" id="UP000307440">
    <property type="component" value="Unassembled WGS sequence"/>
</dbReference>
<evidence type="ECO:0000313" key="2">
    <source>
        <dbReference type="EMBL" id="TFK21731.1"/>
    </source>
</evidence>
<proteinExistence type="predicted"/>
<evidence type="ECO:0000256" key="1">
    <source>
        <dbReference type="SAM" id="MobiDB-lite"/>
    </source>
</evidence>
<name>A0A5C3KMQ9_COPMA</name>
<gene>
    <name evidence="2" type="ORF">FA15DRAFT_658066</name>
</gene>
<reference evidence="2 3" key="1">
    <citation type="journal article" date="2019" name="Nat. Ecol. Evol.">
        <title>Megaphylogeny resolves global patterns of mushroom evolution.</title>
        <authorList>
            <person name="Varga T."/>
            <person name="Krizsan K."/>
            <person name="Foldi C."/>
            <person name="Dima B."/>
            <person name="Sanchez-Garcia M."/>
            <person name="Sanchez-Ramirez S."/>
            <person name="Szollosi G.J."/>
            <person name="Szarkandi J.G."/>
            <person name="Papp V."/>
            <person name="Albert L."/>
            <person name="Andreopoulos W."/>
            <person name="Angelini C."/>
            <person name="Antonin V."/>
            <person name="Barry K.W."/>
            <person name="Bougher N.L."/>
            <person name="Buchanan P."/>
            <person name="Buyck B."/>
            <person name="Bense V."/>
            <person name="Catcheside P."/>
            <person name="Chovatia M."/>
            <person name="Cooper J."/>
            <person name="Damon W."/>
            <person name="Desjardin D."/>
            <person name="Finy P."/>
            <person name="Geml J."/>
            <person name="Haridas S."/>
            <person name="Hughes K."/>
            <person name="Justo A."/>
            <person name="Karasinski D."/>
            <person name="Kautmanova I."/>
            <person name="Kiss B."/>
            <person name="Kocsube S."/>
            <person name="Kotiranta H."/>
            <person name="LaButti K.M."/>
            <person name="Lechner B.E."/>
            <person name="Liimatainen K."/>
            <person name="Lipzen A."/>
            <person name="Lukacs Z."/>
            <person name="Mihaltcheva S."/>
            <person name="Morgado L.N."/>
            <person name="Niskanen T."/>
            <person name="Noordeloos M.E."/>
            <person name="Ohm R.A."/>
            <person name="Ortiz-Santana B."/>
            <person name="Ovrebo C."/>
            <person name="Racz N."/>
            <person name="Riley R."/>
            <person name="Savchenko A."/>
            <person name="Shiryaev A."/>
            <person name="Soop K."/>
            <person name="Spirin V."/>
            <person name="Szebenyi C."/>
            <person name="Tomsovsky M."/>
            <person name="Tulloss R.E."/>
            <person name="Uehling J."/>
            <person name="Grigoriev I.V."/>
            <person name="Vagvolgyi C."/>
            <person name="Papp T."/>
            <person name="Martin F.M."/>
            <person name="Miettinen O."/>
            <person name="Hibbett D.S."/>
            <person name="Nagy L.G."/>
        </authorList>
    </citation>
    <scope>NUCLEOTIDE SEQUENCE [LARGE SCALE GENOMIC DNA]</scope>
    <source>
        <strain evidence="2 3">CBS 121175</strain>
    </source>
</reference>
<dbReference type="STRING" id="230819.A0A5C3KMQ9"/>
<dbReference type="OrthoDB" id="3032185at2759"/>
<accession>A0A5C3KMQ9</accession>
<dbReference type="PANTHER" id="PTHR47718">
    <property type="entry name" value="OS01G0519700 PROTEIN"/>
    <property type="match status" value="1"/>
</dbReference>
<dbReference type="PANTHER" id="PTHR47718:SF13">
    <property type="entry name" value="OS09G0290500 PROTEIN"/>
    <property type="match status" value="1"/>
</dbReference>
<feature type="compositionally biased region" description="Polar residues" evidence="1">
    <location>
        <begin position="345"/>
        <end position="354"/>
    </location>
</feature>
<protein>
    <submittedName>
        <fullName evidence="2">Uncharacterized protein</fullName>
    </submittedName>
</protein>
<organism evidence="2 3">
    <name type="scientific">Coprinopsis marcescibilis</name>
    <name type="common">Agaric fungus</name>
    <name type="synonym">Psathyrella marcescibilis</name>
    <dbReference type="NCBI Taxonomy" id="230819"/>
    <lineage>
        <taxon>Eukaryota</taxon>
        <taxon>Fungi</taxon>
        <taxon>Dikarya</taxon>
        <taxon>Basidiomycota</taxon>
        <taxon>Agaricomycotina</taxon>
        <taxon>Agaricomycetes</taxon>
        <taxon>Agaricomycetidae</taxon>
        <taxon>Agaricales</taxon>
        <taxon>Agaricineae</taxon>
        <taxon>Psathyrellaceae</taxon>
        <taxon>Coprinopsis</taxon>
    </lineage>
</organism>
<sequence>MKQRTSPSIPGYSNAISKPPGLSDRHESIIRACEITLPFTHHLYCLHHLNGNIATNTRPSLGPRWKEFATEFWAVYRSISPEQFEQGWILLMERFTMTKGYLSELYTCRRRWAWAWIGSELSYKPRSSTTVKFYALKRITLAVLGNQNNVSSAYYWTKAVQLKGMTIDRRCSVWYQFLPSGKLKPSSLSGRTSPRQSPRPMYADFRFDDWIVTSDDSGLAEPTVISSNFEQILPDNLAGLDANLLGHFLLAVLSNTFSPVDHSKLAHVRSSSAPTNHSVTPVLSMYPGVEQPSPLDDHPITPNEQPLLNHAESDKACAPLLSSRHMHEVAHPPLASDTDLHTPDLPTQHTSVGTRNIKRRSTKNATVACDRCRRQKIACSPPEAGRDGKRCQ</sequence>
<feature type="region of interest" description="Disordered" evidence="1">
    <location>
        <begin position="333"/>
        <end position="364"/>
    </location>
</feature>
<dbReference type="AlphaFoldDB" id="A0A5C3KMQ9"/>
<dbReference type="EMBL" id="ML210259">
    <property type="protein sequence ID" value="TFK21731.1"/>
    <property type="molecule type" value="Genomic_DNA"/>
</dbReference>
<evidence type="ECO:0000313" key="3">
    <source>
        <dbReference type="Proteomes" id="UP000307440"/>
    </source>
</evidence>
<feature type="region of interest" description="Disordered" evidence="1">
    <location>
        <begin position="1"/>
        <end position="23"/>
    </location>
</feature>